<dbReference type="AlphaFoldDB" id="A0A7R9BJW2"/>
<organism evidence="3">
    <name type="scientific">Notodromas monacha</name>
    <dbReference type="NCBI Taxonomy" id="399045"/>
    <lineage>
        <taxon>Eukaryota</taxon>
        <taxon>Metazoa</taxon>
        <taxon>Ecdysozoa</taxon>
        <taxon>Arthropoda</taxon>
        <taxon>Crustacea</taxon>
        <taxon>Oligostraca</taxon>
        <taxon>Ostracoda</taxon>
        <taxon>Podocopa</taxon>
        <taxon>Podocopida</taxon>
        <taxon>Cypridocopina</taxon>
        <taxon>Cypridoidea</taxon>
        <taxon>Cyprididae</taxon>
        <taxon>Notodromas</taxon>
    </lineage>
</organism>
<sequence length="782" mass="86401">MIKPGATSAGPSAIQRMAKRREFLGPKQEHRKGYHHSRMEGSNLGTNDQELFQNIAPSNIIYYPNYNSSGKVIPDDDSVKREVAIVKLPSESKKSPPPIQCIPGVAGIGTEVTVLDLAEDENDGRKTKVFKAQYLRVQCPPALFSRDSTNCFQLSNRSAFDVNDRGNLASPVVLNYGQANATAVAIKAYTFNVTATETMMAAASFSDPEFLMFDLQALLGGRRIEISPEEYVLAASNLYVDVFTLFVMTLMLVGAATGDRAVSLNFINELIMASQLHDDQKFANDSSIAEITTADDDDDDDDDNANRNSAAGIISSRKPSLLSLPTEILVQVLKHVPARDVALSVSKASPDLAFVILGLQIPYETLTFPDLSDLSVVNVAKIRSIVSPHRLRELRVRVRIGGGETIVCEVLLAAFRCAALRRLSVRVVGSDGEGFSTWFILHDDETRGIGDAIEDILRLNTLEELVVEGVPRFEALATHAIPSSSSSADHDEGRDNESLVCSGLTSLYCNAGGYVSFLLRRTAAKFFHTFPNLTTLVISPPPFFPTTWARLTSEAEKGFQNLHKFSFIVPKNWRAISSHPDFLPLRNLRSVTITCWNMTRMKGEDLIQFLPTVVKSDLRELELDGHMGFDDDVLSLVSTLYPNLEYLKVLNCFSISDTALLAFVAKCRRLRALCFTNPPDFVRRVHMGADMPVLRLSSASSSAEFFDQLRAIASSSSGNNNSTTTTTTTTRSRELEFLRLHGVDIPRDFNSRQEFWQGKMDGFAKAREPSMSRVDLHQQQSS</sequence>
<dbReference type="InterPro" id="IPR032675">
    <property type="entry name" value="LRR_dom_sf"/>
</dbReference>
<name>A0A7R9BJW2_9CRUS</name>
<accession>A0A7R9BJW2</accession>
<feature type="domain" description="F-box" evidence="2">
    <location>
        <begin position="318"/>
        <end position="366"/>
    </location>
</feature>
<keyword evidence="4" id="KW-1185">Reference proteome</keyword>
<dbReference type="PROSITE" id="PS50181">
    <property type="entry name" value="FBOX"/>
    <property type="match status" value="1"/>
</dbReference>
<dbReference type="Gene3D" id="3.80.10.10">
    <property type="entry name" value="Ribonuclease Inhibitor"/>
    <property type="match status" value="1"/>
</dbReference>
<evidence type="ECO:0000256" key="1">
    <source>
        <dbReference type="SAM" id="MobiDB-lite"/>
    </source>
</evidence>
<dbReference type="SUPFAM" id="SSF52047">
    <property type="entry name" value="RNI-like"/>
    <property type="match status" value="1"/>
</dbReference>
<evidence type="ECO:0000313" key="3">
    <source>
        <dbReference type="EMBL" id="CAD7276673.1"/>
    </source>
</evidence>
<dbReference type="InterPro" id="IPR001810">
    <property type="entry name" value="F-box_dom"/>
</dbReference>
<gene>
    <name evidence="3" type="ORF">NMOB1V02_LOCUS4424</name>
</gene>
<evidence type="ECO:0000313" key="4">
    <source>
        <dbReference type="Proteomes" id="UP000678499"/>
    </source>
</evidence>
<dbReference type="EMBL" id="OA882716">
    <property type="protein sequence ID" value="CAD7276673.1"/>
    <property type="molecule type" value="Genomic_DNA"/>
</dbReference>
<dbReference type="EMBL" id="CAJPEX010000679">
    <property type="protein sequence ID" value="CAG0916825.1"/>
    <property type="molecule type" value="Genomic_DNA"/>
</dbReference>
<protein>
    <recommendedName>
        <fullName evidence="2">F-box domain-containing protein</fullName>
    </recommendedName>
</protein>
<evidence type="ECO:0000259" key="2">
    <source>
        <dbReference type="PROSITE" id="PS50181"/>
    </source>
</evidence>
<proteinExistence type="predicted"/>
<reference evidence="3" key="1">
    <citation type="submission" date="2020-11" db="EMBL/GenBank/DDBJ databases">
        <authorList>
            <person name="Tran Van P."/>
        </authorList>
    </citation>
    <scope>NUCLEOTIDE SEQUENCE</scope>
</reference>
<dbReference type="OrthoDB" id="7933078at2759"/>
<feature type="region of interest" description="Disordered" evidence="1">
    <location>
        <begin position="23"/>
        <end position="42"/>
    </location>
</feature>
<dbReference type="Proteomes" id="UP000678499">
    <property type="component" value="Unassembled WGS sequence"/>
</dbReference>